<dbReference type="Proteomes" id="UP000050795">
    <property type="component" value="Unassembled WGS sequence"/>
</dbReference>
<reference evidence="2" key="1">
    <citation type="submission" date="2022-06" db="EMBL/GenBank/DDBJ databases">
        <authorList>
            <person name="Berger JAMES D."/>
            <person name="Berger JAMES D."/>
        </authorList>
    </citation>
    <scope>NUCLEOTIDE SEQUENCE [LARGE SCALE GENOMIC DNA]</scope>
</reference>
<keyword evidence="1" id="KW-1133">Transmembrane helix</keyword>
<accession>A0AA85IU12</accession>
<feature type="transmembrane region" description="Helical" evidence="1">
    <location>
        <begin position="105"/>
        <end position="127"/>
    </location>
</feature>
<feature type="transmembrane region" description="Helical" evidence="1">
    <location>
        <begin position="53"/>
        <end position="73"/>
    </location>
</feature>
<evidence type="ECO:0000313" key="3">
    <source>
        <dbReference type="WBParaSite" id="TREG1_120040.1"/>
    </source>
</evidence>
<dbReference type="WBParaSite" id="TREG1_120040.1">
    <property type="protein sequence ID" value="TREG1_120040.1"/>
    <property type="gene ID" value="TREG1_120040"/>
</dbReference>
<evidence type="ECO:0000313" key="2">
    <source>
        <dbReference type="Proteomes" id="UP000050795"/>
    </source>
</evidence>
<sequence length="147" mass="16435">MDSDGKTTTDPNLVQPGSWQEFIIKSGEACSIAAVILSIIFLLFDSLRTSYPVNVVIIILLVLLWTFGASAIYAQLPWKYLLMLLGPATTVMLIVIFLPVLLLPIIFWGLASIFAIIIIVQFCRYICFADEKYKSVTTSKLSYFTIT</sequence>
<reference evidence="3" key="2">
    <citation type="submission" date="2023-11" db="UniProtKB">
        <authorList>
            <consortium name="WormBaseParasite"/>
        </authorList>
    </citation>
    <scope>IDENTIFICATION</scope>
</reference>
<evidence type="ECO:0000256" key="1">
    <source>
        <dbReference type="SAM" id="Phobius"/>
    </source>
</evidence>
<keyword evidence="1" id="KW-0472">Membrane</keyword>
<keyword evidence="1" id="KW-0812">Transmembrane</keyword>
<proteinExistence type="predicted"/>
<protein>
    <submittedName>
        <fullName evidence="3">Uncharacterized protein</fullName>
    </submittedName>
</protein>
<name>A0AA85IU12_TRIRE</name>
<feature type="transmembrane region" description="Helical" evidence="1">
    <location>
        <begin position="80"/>
        <end position="99"/>
    </location>
</feature>
<feature type="transmembrane region" description="Helical" evidence="1">
    <location>
        <begin position="29"/>
        <end position="47"/>
    </location>
</feature>
<keyword evidence="2" id="KW-1185">Reference proteome</keyword>
<organism evidence="2 3">
    <name type="scientific">Trichobilharzia regenti</name>
    <name type="common">Nasal bird schistosome</name>
    <dbReference type="NCBI Taxonomy" id="157069"/>
    <lineage>
        <taxon>Eukaryota</taxon>
        <taxon>Metazoa</taxon>
        <taxon>Spiralia</taxon>
        <taxon>Lophotrochozoa</taxon>
        <taxon>Platyhelminthes</taxon>
        <taxon>Trematoda</taxon>
        <taxon>Digenea</taxon>
        <taxon>Strigeidida</taxon>
        <taxon>Schistosomatoidea</taxon>
        <taxon>Schistosomatidae</taxon>
        <taxon>Trichobilharzia</taxon>
    </lineage>
</organism>
<dbReference type="AlphaFoldDB" id="A0AA85IU12"/>